<feature type="region of interest" description="Disordered" evidence="1">
    <location>
        <begin position="27"/>
        <end position="62"/>
    </location>
</feature>
<reference evidence="2" key="1">
    <citation type="journal article" date="2022" name="bioRxiv">
        <title>Sequencing and chromosome-scale assembly of the giantPleurodeles waltlgenome.</title>
        <authorList>
            <person name="Brown T."/>
            <person name="Elewa A."/>
            <person name="Iarovenko S."/>
            <person name="Subramanian E."/>
            <person name="Araus A.J."/>
            <person name="Petzold A."/>
            <person name="Susuki M."/>
            <person name="Suzuki K.-i.T."/>
            <person name="Hayashi T."/>
            <person name="Toyoda A."/>
            <person name="Oliveira C."/>
            <person name="Osipova E."/>
            <person name="Leigh N.D."/>
            <person name="Simon A."/>
            <person name="Yun M.H."/>
        </authorList>
    </citation>
    <scope>NUCLEOTIDE SEQUENCE</scope>
    <source>
        <strain evidence="2">20211129_DDA</strain>
        <tissue evidence="2">Liver</tissue>
    </source>
</reference>
<dbReference type="AlphaFoldDB" id="A0AAV7Q9J5"/>
<name>A0AAV7Q9J5_PLEWA</name>
<accession>A0AAV7Q9J5</accession>
<comment type="caution">
    <text evidence="2">The sequence shown here is derived from an EMBL/GenBank/DDBJ whole genome shotgun (WGS) entry which is preliminary data.</text>
</comment>
<evidence type="ECO:0000313" key="3">
    <source>
        <dbReference type="Proteomes" id="UP001066276"/>
    </source>
</evidence>
<organism evidence="2 3">
    <name type="scientific">Pleurodeles waltl</name>
    <name type="common">Iberian ribbed newt</name>
    <dbReference type="NCBI Taxonomy" id="8319"/>
    <lineage>
        <taxon>Eukaryota</taxon>
        <taxon>Metazoa</taxon>
        <taxon>Chordata</taxon>
        <taxon>Craniata</taxon>
        <taxon>Vertebrata</taxon>
        <taxon>Euteleostomi</taxon>
        <taxon>Amphibia</taxon>
        <taxon>Batrachia</taxon>
        <taxon>Caudata</taxon>
        <taxon>Salamandroidea</taxon>
        <taxon>Salamandridae</taxon>
        <taxon>Pleurodelinae</taxon>
        <taxon>Pleurodeles</taxon>
    </lineage>
</organism>
<gene>
    <name evidence="2" type="ORF">NDU88_002669</name>
</gene>
<sequence length="76" mass="8395">MLTSRAVRSEDRDPILGLQPCRALMTAHGRRKGPPRAPQPLTRTAASPVARPRAPRLPPRFSWDAPQRLAAQHALV</sequence>
<keyword evidence="3" id="KW-1185">Reference proteome</keyword>
<feature type="compositionally biased region" description="Low complexity" evidence="1">
    <location>
        <begin position="43"/>
        <end position="52"/>
    </location>
</feature>
<proteinExistence type="predicted"/>
<protein>
    <submittedName>
        <fullName evidence="2">Uncharacterized protein</fullName>
    </submittedName>
</protein>
<evidence type="ECO:0000313" key="2">
    <source>
        <dbReference type="EMBL" id="KAJ1136252.1"/>
    </source>
</evidence>
<evidence type="ECO:0000256" key="1">
    <source>
        <dbReference type="SAM" id="MobiDB-lite"/>
    </source>
</evidence>
<dbReference type="Proteomes" id="UP001066276">
    <property type="component" value="Chromosome 6"/>
</dbReference>
<dbReference type="EMBL" id="JANPWB010000010">
    <property type="protein sequence ID" value="KAJ1136252.1"/>
    <property type="molecule type" value="Genomic_DNA"/>
</dbReference>